<organism evidence="2 3">
    <name type="scientific">Streptomyces polyrhachis</name>
    <dbReference type="NCBI Taxonomy" id="1282885"/>
    <lineage>
        <taxon>Bacteria</taxon>
        <taxon>Bacillati</taxon>
        <taxon>Actinomycetota</taxon>
        <taxon>Actinomycetes</taxon>
        <taxon>Kitasatosporales</taxon>
        <taxon>Streptomycetaceae</taxon>
        <taxon>Streptomyces</taxon>
    </lineage>
</organism>
<evidence type="ECO:0000313" key="3">
    <source>
        <dbReference type="Proteomes" id="UP001596413"/>
    </source>
</evidence>
<proteinExistence type="predicted"/>
<reference evidence="3" key="1">
    <citation type="journal article" date="2019" name="Int. J. Syst. Evol. Microbiol.">
        <title>The Global Catalogue of Microorganisms (GCM) 10K type strain sequencing project: providing services to taxonomists for standard genome sequencing and annotation.</title>
        <authorList>
            <consortium name="The Broad Institute Genomics Platform"/>
            <consortium name="The Broad Institute Genome Sequencing Center for Infectious Disease"/>
            <person name="Wu L."/>
            <person name="Ma J."/>
        </authorList>
    </citation>
    <scope>NUCLEOTIDE SEQUENCE [LARGE SCALE GENOMIC DNA]</scope>
    <source>
        <strain evidence="3">CGMCC 1.13681</strain>
    </source>
</reference>
<protein>
    <recommendedName>
        <fullName evidence="4">Integral membrane protein</fullName>
    </recommendedName>
</protein>
<keyword evidence="1" id="KW-0472">Membrane</keyword>
<dbReference type="RefSeq" id="WP_386415962.1">
    <property type="nucleotide sequence ID" value="NZ_JBHSZO010000025.1"/>
</dbReference>
<keyword evidence="3" id="KW-1185">Reference proteome</keyword>
<gene>
    <name evidence="2" type="ORF">ACFQLX_16940</name>
</gene>
<dbReference type="Proteomes" id="UP001596413">
    <property type="component" value="Unassembled WGS sequence"/>
</dbReference>
<evidence type="ECO:0000313" key="2">
    <source>
        <dbReference type="EMBL" id="MFC7219835.1"/>
    </source>
</evidence>
<comment type="caution">
    <text evidence="2">The sequence shown here is derived from an EMBL/GenBank/DDBJ whole genome shotgun (WGS) entry which is preliminary data.</text>
</comment>
<accession>A0ABW2GGE2</accession>
<keyword evidence="1" id="KW-1133">Transmembrane helix</keyword>
<feature type="transmembrane region" description="Helical" evidence="1">
    <location>
        <begin position="58"/>
        <end position="76"/>
    </location>
</feature>
<evidence type="ECO:0008006" key="4">
    <source>
        <dbReference type="Google" id="ProtNLM"/>
    </source>
</evidence>
<sequence length="93" mass="9259">MMVEALISAVIGFALAAGAMRRWPGRFPQRTLTLATGPVAAAAGAGIAHSALDGGQPVATVLAAAAMAVAMLSLLVRGGKSGTRPVAADFVRM</sequence>
<keyword evidence="1" id="KW-0812">Transmembrane</keyword>
<evidence type="ECO:0000256" key="1">
    <source>
        <dbReference type="SAM" id="Phobius"/>
    </source>
</evidence>
<dbReference type="EMBL" id="JBHSZO010000025">
    <property type="protein sequence ID" value="MFC7219835.1"/>
    <property type="molecule type" value="Genomic_DNA"/>
</dbReference>
<name>A0ABW2GGE2_9ACTN</name>